<organism evidence="3 4">
    <name type="scientific">Glycocaulis albus</name>
    <dbReference type="NCBI Taxonomy" id="1382801"/>
    <lineage>
        <taxon>Bacteria</taxon>
        <taxon>Pseudomonadati</taxon>
        <taxon>Pseudomonadota</taxon>
        <taxon>Alphaproteobacteria</taxon>
        <taxon>Maricaulales</taxon>
        <taxon>Maricaulaceae</taxon>
        <taxon>Glycocaulis</taxon>
    </lineage>
</organism>
<reference evidence="4" key="1">
    <citation type="journal article" date="2019" name="Int. J. Syst. Evol. Microbiol.">
        <title>The Global Catalogue of Microorganisms (GCM) 10K type strain sequencing project: providing services to taxonomists for standard genome sequencing and annotation.</title>
        <authorList>
            <consortium name="The Broad Institute Genomics Platform"/>
            <consortium name="The Broad Institute Genome Sequencing Center for Infectious Disease"/>
            <person name="Wu L."/>
            <person name="Ma J."/>
        </authorList>
    </citation>
    <scope>NUCLEOTIDE SEQUENCE [LARGE SCALE GENOMIC DNA]</scope>
    <source>
        <strain evidence="4">CGMCC 1.12766</strain>
    </source>
</reference>
<evidence type="ECO:0000256" key="2">
    <source>
        <dbReference type="SAM" id="SignalP"/>
    </source>
</evidence>
<sequence>MSTKLNPIALAAILGASVGVAGAHASDPPREREEAHSDRRGSEAAARQLKIGEPPQRPSRQYKLGDGATDSDDAVPSRQYKLENVPARQLKIESPSRQIKITDQPSRQIKIDGVDGEQAERPDLRDDGRQRRPQ</sequence>
<proteinExistence type="predicted"/>
<gene>
    <name evidence="3" type="ORF">GCM10007420_25930</name>
</gene>
<keyword evidence="2" id="KW-0732">Signal</keyword>
<keyword evidence="4" id="KW-1185">Reference proteome</keyword>
<feature type="signal peptide" evidence="2">
    <location>
        <begin position="1"/>
        <end position="25"/>
    </location>
</feature>
<feature type="compositionally biased region" description="Basic and acidic residues" evidence="1">
    <location>
        <begin position="27"/>
        <end position="42"/>
    </location>
</feature>
<name>A0ABQ1XZX0_9PROT</name>
<dbReference type="EMBL" id="BMFS01000015">
    <property type="protein sequence ID" value="GGH07932.1"/>
    <property type="molecule type" value="Genomic_DNA"/>
</dbReference>
<comment type="caution">
    <text evidence="3">The sequence shown here is derived from an EMBL/GenBank/DDBJ whole genome shotgun (WGS) entry which is preliminary data.</text>
</comment>
<accession>A0ABQ1XZX0</accession>
<feature type="region of interest" description="Disordered" evidence="1">
    <location>
        <begin position="20"/>
        <end position="134"/>
    </location>
</feature>
<feature type="compositionally biased region" description="Basic and acidic residues" evidence="1">
    <location>
        <begin position="109"/>
        <end position="134"/>
    </location>
</feature>
<feature type="compositionally biased region" description="Polar residues" evidence="1">
    <location>
        <begin position="95"/>
        <end position="107"/>
    </location>
</feature>
<protein>
    <submittedName>
        <fullName evidence="3">Uncharacterized protein</fullName>
    </submittedName>
</protein>
<feature type="chain" id="PRO_5045041337" evidence="2">
    <location>
        <begin position="26"/>
        <end position="134"/>
    </location>
</feature>
<dbReference type="Proteomes" id="UP000648722">
    <property type="component" value="Unassembled WGS sequence"/>
</dbReference>
<dbReference type="RefSeq" id="WP_188453015.1">
    <property type="nucleotide sequence ID" value="NZ_BMFS01000015.1"/>
</dbReference>
<evidence type="ECO:0000313" key="3">
    <source>
        <dbReference type="EMBL" id="GGH07932.1"/>
    </source>
</evidence>
<evidence type="ECO:0000256" key="1">
    <source>
        <dbReference type="SAM" id="MobiDB-lite"/>
    </source>
</evidence>
<evidence type="ECO:0000313" key="4">
    <source>
        <dbReference type="Proteomes" id="UP000648722"/>
    </source>
</evidence>